<dbReference type="STRING" id="758825.SAMN02982985_02109"/>
<accession>A0A1I4LY19</accession>
<name>A0A1I4LY19_9BURK</name>
<dbReference type="Gene3D" id="3.40.190.10">
    <property type="entry name" value="Periplasmic binding protein-like II"/>
    <property type="match status" value="2"/>
</dbReference>
<dbReference type="Gene3D" id="1.10.10.10">
    <property type="entry name" value="Winged helix-like DNA-binding domain superfamily/Winged helix DNA-binding domain"/>
    <property type="match status" value="1"/>
</dbReference>
<dbReference type="InterPro" id="IPR036388">
    <property type="entry name" value="WH-like_DNA-bd_sf"/>
</dbReference>
<dbReference type="InterPro" id="IPR005119">
    <property type="entry name" value="LysR_subst-bd"/>
</dbReference>
<evidence type="ECO:0000256" key="3">
    <source>
        <dbReference type="ARBA" id="ARBA00023125"/>
    </source>
</evidence>
<keyword evidence="7" id="KW-1185">Reference proteome</keyword>
<dbReference type="PANTHER" id="PTHR30346">
    <property type="entry name" value="TRANSCRIPTIONAL DUAL REGULATOR HCAR-RELATED"/>
    <property type="match status" value="1"/>
</dbReference>
<evidence type="ECO:0000313" key="6">
    <source>
        <dbReference type="EMBL" id="SFL95735.1"/>
    </source>
</evidence>
<dbReference type="PRINTS" id="PR00039">
    <property type="entry name" value="HTHLYSR"/>
</dbReference>
<keyword evidence="3 6" id="KW-0238">DNA-binding</keyword>
<dbReference type="GO" id="GO:0032993">
    <property type="term" value="C:protein-DNA complex"/>
    <property type="evidence" value="ECO:0007669"/>
    <property type="project" value="TreeGrafter"/>
</dbReference>
<dbReference type="EMBL" id="FOTW01000010">
    <property type="protein sequence ID" value="SFL95735.1"/>
    <property type="molecule type" value="Genomic_DNA"/>
</dbReference>
<dbReference type="GO" id="GO:0003677">
    <property type="term" value="F:DNA binding"/>
    <property type="evidence" value="ECO:0007669"/>
    <property type="project" value="UniProtKB-KW"/>
</dbReference>
<keyword evidence="2" id="KW-0805">Transcription regulation</keyword>
<dbReference type="FunFam" id="1.10.10.10:FF:000001">
    <property type="entry name" value="LysR family transcriptional regulator"/>
    <property type="match status" value="1"/>
</dbReference>
<gene>
    <name evidence="6" type="ORF">SAMN02982985_02109</name>
</gene>
<dbReference type="InterPro" id="IPR000847">
    <property type="entry name" value="LysR_HTH_N"/>
</dbReference>
<evidence type="ECO:0000256" key="1">
    <source>
        <dbReference type="ARBA" id="ARBA00009437"/>
    </source>
</evidence>
<comment type="similarity">
    <text evidence="1">Belongs to the LysR transcriptional regulatory family.</text>
</comment>
<dbReference type="AlphaFoldDB" id="A0A1I4LY19"/>
<dbReference type="RefSeq" id="WP_093387335.1">
    <property type="nucleotide sequence ID" value="NZ_FOTW01000010.1"/>
</dbReference>
<evidence type="ECO:0000256" key="2">
    <source>
        <dbReference type="ARBA" id="ARBA00023015"/>
    </source>
</evidence>
<dbReference type="Pfam" id="PF00126">
    <property type="entry name" value="HTH_1"/>
    <property type="match status" value="1"/>
</dbReference>
<dbReference type="Proteomes" id="UP000199470">
    <property type="component" value="Unassembled WGS sequence"/>
</dbReference>
<organism evidence="6 7">
    <name type="scientific">Rugamonas rubra</name>
    <dbReference type="NCBI Taxonomy" id="758825"/>
    <lineage>
        <taxon>Bacteria</taxon>
        <taxon>Pseudomonadati</taxon>
        <taxon>Pseudomonadota</taxon>
        <taxon>Betaproteobacteria</taxon>
        <taxon>Burkholderiales</taxon>
        <taxon>Oxalobacteraceae</taxon>
        <taxon>Telluria group</taxon>
        <taxon>Rugamonas</taxon>
    </lineage>
</organism>
<keyword evidence="4" id="KW-0804">Transcription</keyword>
<dbReference type="GO" id="GO:0003700">
    <property type="term" value="F:DNA-binding transcription factor activity"/>
    <property type="evidence" value="ECO:0007669"/>
    <property type="project" value="InterPro"/>
</dbReference>
<dbReference type="InterPro" id="IPR036390">
    <property type="entry name" value="WH_DNA-bd_sf"/>
</dbReference>
<reference evidence="6 7" key="1">
    <citation type="submission" date="2016-10" db="EMBL/GenBank/DDBJ databases">
        <authorList>
            <person name="de Groot N.N."/>
        </authorList>
    </citation>
    <scope>NUCLEOTIDE SEQUENCE [LARGE SCALE GENOMIC DNA]</scope>
    <source>
        <strain evidence="6 7">ATCC 43154</strain>
    </source>
</reference>
<feature type="domain" description="HTH lysR-type" evidence="5">
    <location>
        <begin position="1"/>
        <end position="58"/>
    </location>
</feature>
<dbReference type="SUPFAM" id="SSF46785">
    <property type="entry name" value="Winged helix' DNA-binding domain"/>
    <property type="match status" value="1"/>
</dbReference>
<evidence type="ECO:0000259" key="5">
    <source>
        <dbReference type="PROSITE" id="PS50931"/>
    </source>
</evidence>
<dbReference type="PANTHER" id="PTHR30346:SF17">
    <property type="entry name" value="LYSR FAMILY TRANSCRIPTIONAL REGULATOR"/>
    <property type="match status" value="1"/>
</dbReference>
<dbReference type="SUPFAM" id="SSF53850">
    <property type="entry name" value="Periplasmic binding protein-like II"/>
    <property type="match status" value="1"/>
</dbReference>
<evidence type="ECO:0000256" key="4">
    <source>
        <dbReference type="ARBA" id="ARBA00023163"/>
    </source>
</evidence>
<dbReference type="PROSITE" id="PS50931">
    <property type="entry name" value="HTH_LYSR"/>
    <property type="match status" value="1"/>
</dbReference>
<dbReference type="CDD" id="cd08414">
    <property type="entry name" value="PBP2_LTTR_aromatics_like"/>
    <property type="match status" value="1"/>
</dbReference>
<sequence>MELRHLRYFVAVAEELSFTRAAERLHIGQPPLSQQIQALEAEVGAQLLERSKRWVRLTEAGKLFLDDARRVLALSEQAVQTARRAQRGETGELRIGFTASTPFTPLFAAVVNRYRQRYPGVSLLLQEMPTLPQLARIAAREMDLGFVRPPEHAVADSIRLTTLRQDPLLLVLPQDHPLAAQQVVAIGQLEGQPFVMYPKSAGTGIHPQIFRLCRAAGFVPHVAIEAGEATTIIGLVAAGCGISVLPAAFEILHMEGVCYRRLADPAAGTMLQLAQRAGENSPLIAAFVAVAEEAAAEARPH</sequence>
<proteinExistence type="inferred from homology"/>
<dbReference type="Pfam" id="PF03466">
    <property type="entry name" value="LysR_substrate"/>
    <property type="match status" value="1"/>
</dbReference>
<dbReference type="OrthoDB" id="8807047at2"/>
<protein>
    <submittedName>
        <fullName evidence="6">DNA-binding transcriptional regulator, LysR family</fullName>
    </submittedName>
</protein>
<evidence type="ECO:0000313" key="7">
    <source>
        <dbReference type="Proteomes" id="UP000199470"/>
    </source>
</evidence>